<keyword evidence="5 8" id="KW-0067">ATP-binding</keyword>
<evidence type="ECO:0000259" key="10">
    <source>
        <dbReference type="PROSITE" id="PS50011"/>
    </source>
</evidence>
<organism evidence="11 12">
    <name type="scientific">Citrullus colocynthis</name>
    <name type="common">colocynth</name>
    <dbReference type="NCBI Taxonomy" id="252529"/>
    <lineage>
        <taxon>Eukaryota</taxon>
        <taxon>Viridiplantae</taxon>
        <taxon>Streptophyta</taxon>
        <taxon>Embryophyta</taxon>
        <taxon>Tracheophyta</taxon>
        <taxon>Spermatophyta</taxon>
        <taxon>Magnoliopsida</taxon>
        <taxon>eudicotyledons</taxon>
        <taxon>Gunneridae</taxon>
        <taxon>Pentapetalae</taxon>
        <taxon>rosids</taxon>
        <taxon>fabids</taxon>
        <taxon>Cucurbitales</taxon>
        <taxon>Cucurbitaceae</taxon>
        <taxon>Benincaseae</taxon>
        <taxon>Citrullus</taxon>
    </lineage>
</organism>
<protein>
    <recommendedName>
        <fullName evidence="7">mitogen-activated protein kinase kinase</fullName>
        <ecNumber evidence="7">2.7.12.2</ecNumber>
    </recommendedName>
</protein>
<dbReference type="PANTHER" id="PTHR48013">
    <property type="entry name" value="DUAL SPECIFICITY MITOGEN-ACTIVATED PROTEIN KINASE KINASE 5-RELATED"/>
    <property type="match status" value="1"/>
</dbReference>
<dbReference type="Proteomes" id="UP001642487">
    <property type="component" value="Chromosome 8"/>
</dbReference>
<evidence type="ECO:0000313" key="12">
    <source>
        <dbReference type="Proteomes" id="UP001642487"/>
    </source>
</evidence>
<sequence length="370" mass="41627">MRKGGFSNNLNLKLSLPQEEQSIATFLTQSGTFKDGDLLVNRDGVRIVSQSEVEAPPPIKPTDDQLSLADIDIIKVIGKGNGGTVQLVQHKWTAQFFALKVIQMKIEESHRKQIAQELKINQSAQCPYIVVCYQSFYDNGSIYIILEYMDGGSLADFLKKVKKIQEPYLAALCKQVLKGLSYLHHERHIIHRDLKPSNLLINHRGEVKITDFGVSAIMASTSGEANTFVGTYNYMSPERIVGESLWKPLLKANLLLLRLTNLLPTSVRSFLHVCKGTQRIDCQHVNFWNILSSRCMKIRILTCHLTSTMQDLHLQLSKFYLSIVSGSYTGISIVCCLQGWRRNPPQSHFLKNAACFISVCLNEEVSIKTG</sequence>
<dbReference type="SMART" id="SM00220">
    <property type="entry name" value="S_TKc"/>
    <property type="match status" value="1"/>
</dbReference>
<keyword evidence="12" id="KW-1185">Reference proteome</keyword>
<proteinExistence type="inferred from homology"/>
<dbReference type="Gene3D" id="1.10.510.10">
    <property type="entry name" value="Transferase(Phosphotransferase) domain 1"/>
    <property type="match status" value="1"/>
</dbReference>
<evidence type="ECO:0000256" key="2">
    <source>
        <dbReference type="ARBA" id="ARBA00022679"/>
    </source>
</evidence>
<keyword evidence="1 9" id="KW-0723">Serine/threonine-protein kinase</keyword>
<dbReference type="PROSITE" id="PS50011">
    <property type="entry name" value="PROTEIN_KINASE_DOM"/>
    <property type="match status" value="1"/>
</dbReference>
<dbReference type="PANTHER" id="PTHR48013:SF32">
    <property type="entry name" value="MITOGEN-ACTIVATED PROTEIN KINASE KINASE 2-LIKE"/>
    <property type="match status" value="1"/>
</dbReference>
<evidence type="ECO:0000256" key="7">
    <source>
        <dbReference type="ARBA" id="ARBA00038999"/>
    </source>
</evidence>
<evidence type="ECO:0000256" key="8">
    <source>
        <dbReference type="PROSITE-ProRule" id="PRU10141"/>
    </source>
</evidence>
<evidence type="ECO:0000256" key="5">
    <source>
        <dbReference type="ARBA" id="ARBA00022840"/>
    </source>
</evidence>
<name>A0ABP0Z8D2_9ROSI</name>
<evidence type="ECO:0000313" key="11">
    <source>
        <dbReference type="EMBL" id="CAK9328208.1"/>
    </source>
</evidence>
<dbReference type="PROSITE" id="PS00107">
    <property type="entry name" value="PROTEIN_KINASE_ATP"/>
    <property type="match status" value="1"/>
</dbReference>
<dbReference type="EC" id="2.7.12.2" evidence="7"/>
<feature type="binding site" evidence="8">
    <location>
        <position position="100"/>
    </location>
    <ligand>
        <name>ATP</name>
        <dbReference type="ChEBI" id="CHEBI:30616"/>
    </ligand>
</feature>
<keyword evidence="2" id="KW-0808">Transferase</keyword>
<feature type="domain" description="Protein kinase" evidence="10">
    <location>
        <begin position="71"/>
        <end position="370"/>
    </location>
</feature>
<keyword evidence="4" id="KW-0418">Kinase</keyword>
<comment type="similarity">
    <text evidence="6">Belongs to the protein kinase superfamily. STE Ser/Thr protein kinase family. MAP kinase kinase subfamily.</text>
</comment>
<gene>
    <name evidence="11" type="ORF">CITCOLO1_LOCUS20613</name>
</gene>
<dbReference type="EMBL" id="OZ021742">
    <property type="protein sequence ID" value="CAK9328208.1"/>
    <property type="molecule type" value="Genomic_DNA"/>
</dbReference>
<dbReference type="InterPro" id="IPR000719">
    <property type="entry name" value="Prot_kinase_dom"/>
</dbReference>
<reference evidence="11 12" key="1">
    <citation type="submission" date="2024-03" db="EMBL/GenBank/DDBJ databases">
        <authorList>
            <person name="Gkanogiannis A."/>
            <person name="Becerra Lopez-Lavalle L."/>
        </authorList>
    </citation>
    <scope>NUCLEOTIDE SEQUENCE [LARGE SCALE GENOMIC DNA]</scope>
</reference>
<dbReference type="InterPro" id="IPR011009">
    <property type="entry name" value="Kinase-like_dom_sf"/>
</dbReference>
<dbReference type="PROSITE" id="PS00108">
    <property type="entry name" value="PROTEIN_KINASE_ST"/>
    <property type="match status" value="1"/>
</dbReference>
<dbReference type="SUPFAM" id="SSF56112">
    <property type="entry name" value="Protein kinase-like (PK-like)"/>
    <property type="match status" value="1"/>
</dbReference>
<dbReference type="InterPro" id="IPR008271">
    <property type="entry name" value="Ser/Thr_kinase_AS"/>
</dbReference>
<evidence type="ECO:0000256" key="3">
    <source>
        <dbReference type="ARBA" id="ARBA00022741"/>
    </source>
</evidence>
<dbReference type="InterPro" id="IPR017441">
    <property type="entry name" value="Protein_kinase_ATP_BS"/>
</dbReference>
<evidence type="ECO:0000256" key="6">
    <source>
        <dbReference type="ARBA" id="ARBA00038035"/>
    </source>
</evidence>
<evidence type="ECO:0000256" key="4">
    <source>
        <dbReference type="ARBA" id="ARBA00022777"/>
    </source>
</evidence>
<dbReference type="Gene3D" id="3.30.200.20">
    <property type="entry name" value="Phosphorylase Kinase, domain 1"/>
    <property type="match status" value="1"/>
</dbReference>
<evidence type="ECO:0000256" key="9">
    <source>
        <dbReference type="RuleBase" id="RU000304"/>
    </source>
</evidence>
<evidence type="ECO:0000256" key="1">
    <source>
        <dbReference type="ARBA" id="ARBA00022527"/>
    </source>
</evidence>
<dbReference type="Pfam" id="PF00069">
    <property type="entry name" value="Pkinase"/>
    <property type="match status" value="1"/>
</dbReference>
<accession>A0ABP0Z8D2</accession>
<keyword evidence="3 8" id="KW-0547">Nucleotide-binding</keyword>